<proteinExistence type="predicted"/>
<organism evidence="2 3">
    <name type="scientific">Pontibacter toksunensis</name>
    <dbReference type="NCBI Taxonomy" id="1332631"/>
    <lineage>
        <taxon>Bacteria</taxon>
        <taxon>Pseudomonadati</taxon>
        <taxon>Bacteroidota</taxon>
        <taxon>Cytophagia</taxon>
        <taxon>Cytophagales</taxon>
        <taxon>Hymenobacteraceae</taxon>
        <taxon>Pontibacter</taxon>
    </lineage>
</organism>
<keyword evidence="3" id="KW-1185">Reference proteome</keyword>
<evidence type="ECO:0000256" key="1">
    <source>
        <dbReference type="SAM" id="SignalP"/>
    </source>
</evidence>
<keyword evidence="1" id="KW-0732">Signal</keyword>
<dbReference type="EMBL" id="JBHUOX010000048">
    <property type="protein sequence ID" value="MFD3003876.1"/>
    <property type="molecule type" value="Genomic_DNA"/>
</dbReference>
<dbReference type="RefSeq" id="WP_377492122.1">
    <property type="nucleotide sequence ID" value="NZ_JBHUOX010000048.1"/>
</dbReference>
<comment type="caution">
    <text evidence="2">The sequence shown here is derived from an EMBL/GenBank/DDBJ whole genome shotgun (WGS) entry which is preliminary data.</text>
</comment>
<evidence type="ECO:0000313" key="2">
    <source>
        <dbReference type="EMBL" id="MFD3003876.1"/>
    </source>
</evidence>
<evidence type="ECO:0000313" key="3">
    <source>
        <dbReference type="Proteomes" id="UP001597641"/>
    </source>
</evidence>
<sequence>MTLLILLVLCIGVPCLQAQTSVSEKRMKYVIEDTSQGLKIEYNGKITLSLDDRSIKAISDGGYLRIEKTTFGNSRELLINSRGNDLNYEYREGGRLKPYEPDGKAWFSDILPELVKTTPIAAEHRVERLFSKGGVKAVTGALPDLKGENVRAAFISYLLKKDIKEEDLTHIIQTVGSVIQSDVYRYDVFRMMFPAHSKSPALLLKAVGMLGSDVYRMDLIQPVVQSQILAGQQQQALQLINTVKSDVYKTDIAISLDFDKVSDKQLSVLLESLMTRINSDVYRKDLLMSVLQKNTGDENRLLILVNSTSNIKSDVYKADFLKDVCLTNPGEKVKARIREAAKSIKSSVYYGEVIRCLD</sequence>
<reference evidence="3" key="1">
    <citation type="journal article" date="2019" name="Int. J. Syst. Evol. Microbiol.">
        <title>The Global Catalogue of Microorganisms (GCM) 10K type strain sequencing project: providing services to taxonomists for standard genome sequencing and annotation.</title>
        <authorList>
            <consortium name="The Broad Institute Genomics Platform"/>
            <consortium name="The Broad Institute Genome Sequencing Center for Infectious Disease"/>
            <person name="Wu L."/>
            <person name="Ma J."/>
        </authorList>
    </citation>
    <scope>NUCLEOTIDE SEQUENCE [LARGE SCALE GENOMIC DNA]</scope>
    <source>
        <strain evidence="3">KCTC 23984</strain>
    </source>
</reference>
<protein>
    <submittedName>
        <fullName evidence="2">Uncharacterized protein</fullName>
    </submittedName>
</protein>
<feature type="chain" id="PRO_5046283232" evidence="1">
    <location>
        <begin position="19"/>
        <end position="358"/>
    </location>
</feature>
<name>A0ABW6C390_9BACT</name>
<gene>
    <name evidence="2" type="ORF">ACFS7Z_26205</name>
</gene>
<dbReference type="Proteomes" id="UP001597641">
    <property type="component" value="Unassembled WGS sequence"/>
</dbReference>
<feature type="signal peptide" evidence="1">
    <location>
        <begin position="1"/>
        <end position="18"/>
    </location>
</feature>
<accession>A0ABW6C390</accession>